<evidence type="ECO:0000313" key="3">
    <source>
        <dbReference type="Proteomes" id="UP001153737"/>
    </source>
</evidence>
<keyword evidence="1" id="KW-0472">Membrane</keyword>
<evidence type="ECO:0000256" key="1">
    <source>
        <dbReference type="SAM" id="Phobius"/>
    </source>
</evidence>
<dbReference type="AlphaFoldDB" id="A0A9N9SDT9"/>
<keyword evidence="1" id="KW-1133">Transmembrane helix</keyword>
<proteinExistence type="predicted"/>
<dbReference type="Proteomes" id="UP001153737">
    <property type="component" value="Chromosome 2"/>
</dbReference>
<name>A0A9N9SDT9_PHACE</name>
<dbReference type="EMBL" id="OU896708">
    <property type="protein sequence ID" value="CAG9819192.1"/>
    <property type="molecule type" value="Genomic_DNA"/>
</dbReference>
<organism evidence="2 3">
    <name type="scientific">Phaedon cochleariae</name>
    <name type="common">Mustard beetle</name>
    <dbReference type="NCBI Taxonomy" id="80249"/>
    <lineage>
        <taxon>Eukaryota</taxon>
        <taxon>Metazoa</taxon>
        <taxon>Ecdysozoa</taxon>
        <taxon>Arthropoda</taxon>
        <taxon>Hexapoda</taxon>
        <taxon>Insecta</taxon>
        <taxon>Pterygota</taxon>
        <taxon>Neoptera</taxon>
        <taxon>Endopterygota</taxon>
        <taxon>Coleoptera</taxon>
        <taxon>Polyphaga</taxon>
        <taxon>Cucujiformia</taxon>
        <taxon>Chrysomeloidea</taxon>
        <taxon>Chrysomelidae</taxon>
        <taxon>Chrysomelinae</taxon>
        <taxon>Chrysomelini</taxon>
        <taxon>Phaedon</taxon>
    </lineage>
</organism>
<gene>
    <name evidence="2" type="ORF">PHAECO_LOCUS6038</name>
</gene>
<protein>
    <submittedName>
        <fullName evidence="2">Uncharacterized protein</fullName>
    </submittedName>
</protein>
<sequence>METVDHLLVKFRQVKHILLLALCQKMDTGRKEAFCFAVEYHKATIRMSEMVNEPLEFGTFVHIFLTAGLLGCTSYRLIKSISLGGMCLFASSILLSIVLLCYFREGLMMME</sequence>
<feature type="transmembrane region" description="Helical" evidence="1">
    <location>
        <begin position="55"/>
        <end position="77"/>
    </location>
</feature>
<evidence type="ECO:0000313" key="2">
    <source>
        <dbReference type="EMBL" id="CAG9819192.1"/>
    </source>
</evidence>
<feature type="transmembrane region" description="Helical" evidence="1">
    <location>
        <begin position="83"/>
        <end position="103"/>
    </location>
</feature>
<accession>A0A9N9SDT9</accession>
<keyword evidence="3" id="KW-1185">Reference proteome</keyword>
<reference evidence="2" key="1">
    <citation type="submission" date="2022-01" db="EMBL/GenBank/DDBJ databases">
        <authorList>
            <person name="King R."/>
        </authorList>
    </citation>
    <scope>NUCLEOTIDE SEQUENCE</scope>
</reference>
<keyword evidence="1" id="KW-0812">Transmembrane</keyword>
<reference evidence="2" key="2">
    <citation type="submission" date="2022-10" db="EMBL/GenBank/DDBJ databases">
        <authorList>
            <consortium name="ENA_rothamsted_submissions"/>
            <consortium name="culmorum"/>
            <person name="King R."/>
        </authorList>
    </citation>
    <scope>NUCLEOTIDE SEQUENCE</scope>
</reference>